<sequence length="155" mass="16909">MPKEFSGVEVRTLCRPLEFFHSNLGKVLLSTSPQGGAEKPDPEEKQNKTKELKKVFKEYGAVGVSFHIGISLISLGIFYIAVSSGINMTAVLSKLGFSESVVQSKMAAGTSTFVLAYAVHKLFAPFRISITLVSVPLIVQYLRKTGIFKSSPPRL</sequence>
<accession>A0ACC5W8A8</accession>
<name>A0ACC5W8A8_PANGG</name>
<reference evidence="1 2" key="1">
    <citation type="journal article" date="2022" name="bioRxiv">
        <title>An ancient truncated duplication of the anti-Mullerian hormone receptor type 2 gene is a potential conserved master sex determinant in the Pangasiidae catfish family.</title>
        <authorList>
            <person name="Wen M."/>
            <person name="Pan Q."/>
            <person name="Jouanno E."/>
            <person name="Montfort J."/>
            <person name="Zahm M."/>
            <person name="Cabau C."/>
            <person name="Klopp C."/>
            <person name="Iampietro C."/>
            <person name="Roques C."/>
            <person name="Bouchez O."/>
            <person name="Castinel A."/>
            <person name="Donnadieu C."/>
            <person name="Parrinello H."/>
            <person name="Poncet C."/>
            <person name="Belmonte E."/>
            <person name="Gautier V."/>
            <person name="Avarre J.-C."/>
            <person name="Dugue R."/>
            <person name="Gustiano R."/>
            <person name="Ha T.T.T."/>
            <person name="Campet M."/>
            <person name="Sriphairoj K."/>
            <person name="Ribolli J."/>
            <person name="de Almeida F.L."/>
            <person name="Desvignes T."/>
            <person name="Postlethwait J.H."/>
            <person name="Bucao C.F."/>
            <person name="Robinson-Rechavi M."/>
            <person name="Bobe J."/>
            <person name="Herpin A."/>
            <person name="Guiguen Y."/>
        </authorList>
    </citation>
    <scope>NUCLEOTIDE SEQUENCE [LARGE SCALE GENOMIC DNA]</scope>
    <source>
        <strain evidence="1">YG-Dec2019</strain>
    </source>
</reference>
<evidence type="ECO:0000313" key="2">
    <source>
        <dbReference type="Proteomes" id="UP000829447"/>
    </source>
</evidence>
<gene>
    <name evidence="1" type="ORF">PGIGA_G00104950</name>
</gene>
<dbReference type="Proteomes" id="UP000829447">
    <property type="component" value="Linkage Group LG2"/>
</dbReference>
<proteinExistence type="predicted"/>
<evidence type="ECO:0000313" key="1">
    <source>
        <dbReference type="EMBL" id="MCI4375072.1"/>
    </source>
</evidence>
<comment type="caution">
    <text evidence="1">The sequence shown here is derived from an EMBL/GenBank/DDBJ whole genome shotgun (WGS) entry which is preliminary data.</text>
</comment>
<protein>
    <submittedName>
        <fullName evidence="1">Uncharacterized protein</fullName>
    </submittedName>
</protein>
<dbReference type="EMBL" id="CM040455">
    <property type="protein sequence ID" value="MCI4375072.1"/>
    <property type="molecule type" value="Genomic_DNA"/>
</dbReference>
<organism evidence="1 2">
    <name type="scientific">Pangasianodon gigas</name>
    <name type="common">Mekong giant catfish</name>
    <name type="synonym">Pangasius gigas</name>
    <dbReference type="NCBI Taxonomy" id="30993"/>
    <lineage>
        <taxon>Eukaryota</taxon>
        <taxon>Metazoa</taxon>
        <taxon>Chordata</taxon>
        <taxon>Craniata</taxon>
        <taxon>Vertebrata</taxon>
        <taxon>Euteleostomi</taxon>
        <taxon>Actinopterygii</taxon>
        <taxon>Neopterygii</taxon>
        <taxon>Teleostei</taxon>
        <taxon>Ostariophysi</taxon>
        <taxon>Siluriformes</taxon>
        <taxon>Pangasiidae</taxon>
        <taxon>Pangasianodon</taxon>
    </lineage>
</organism>
<keyword evidence="2" id="KW-1185">Reference proteome</keyword>